<dbReference type="GO" id="GO:0003955">
    <property type="term" value="F:NAD(P)H dehydrogenase (quinone) activity"/>
    <property type="evidence" value="ECO:0007669"/>
    <property type="project" value="TreeGrafter"/>
</dbReference>
<comment type="cofactor">
    <cofactor evidence="1">
        <name>FAD</name>
        <dbReference type="ChEBI" id="CHEBI:57692"/>
    </cofactor>
</comment>
<protein>
    <recommendedName>
        <fullName evidence="7">FAD/NAD(P)-binding domain-containing protein</fullName>
    </recommendedName>
</protein>
<reference evidence="5 6" key="1">
    <citation type="submission" date="2017-08" db="EMBL/GenBank/DDBJ databases">
        <title>Acidophilic green algal genome provides insights into adaptation to an acidic environment.</title>
        <authorList>
            <person name="Hirooka S."/>
            <person name="Hirose Y."/>
            <person name="Kanesaki Y."/>
            <person name="Higuchi S."/>
            <person name="Fujiwara T."/>
            <person name="Onuma R."/>
            <person name="Era A."/>
            <person name="Ohbayashi R."/>
            <person name="Uzuka A."/>
            <person name="Nozaki H."/>
            <person name="Yoshikawa H."/>
            <person name="Miyagishima S.Y."/>
        </authorList>
    </citation>
    <scope>NUCLEOTIDE SEQUENCE [LARGE SCALE GENOMIC DNA]</scope>
    <source>
        <strain evidence="5 6">NIES-2499</strain>
    </source>
</reference>
<evidence type="ECO:0000313" key="6">
    <source>
        <dbReference type="Proteomes" id="UP000232323"/>
    </source>
</evidence>
<evidence type="ECO:0008006" key="7">
    <source>
        <dbReference type="Google" id="ProtNLM"/>
    </source>
</evidence>
<comment type="caution">
    <text evidence="5">The sequence shown here is derived from an EMBL/GenBank/DDBJ whole genome shotgun (WGS) entry which is preliminary data.</text>
</comment>
<dbReference type="InterPro" id="IPR051169">
    <property type="entry name" value="NADH-Q_oxidoreductase"/>
</dbReference>
<dbReference type="SUPFAM" id="SSF51905">
    <property type="entry name" value="FAD/NAD(P)-binding domain"/>
    <property type="match status" value="1"/>
</dbReference>
<dbReference type="Gene3D" id="3.50.50.100">
    <property type="match status" value="1"/>
</dbReference>
<sequence>MSDSKMISRSPVVKDLVLIGGGHTHVEVLRSFGMRPVPGVRITLVSRDIHTPYSGMLPGYVSGFYNYDDCHIDLGRVTTFAKARFIHEEAVGIDIQSRRILFQNRPSIPYDLLSINVGITPAASLVPGAKEHTTPVKPIDK</sequence>
<keyword evidence="3" id="KW-0274">FAD</keyword>
<dbReference type="GO" id="GO:0019646">
    <property type="term" value="P:aerobic electron transport chain"/>
    <property type="evidence" value="ECO:0007669"/>
    <property type="project" value="TreeGrafter"/>
</dbReference>
<dbReference type="AlphaFoldDB" id="A0A250XPU2"/>
<gene>
    <name evidence="5" type="ORF">CEUSTIGMA_g12498.t1</name>
</gene>
<organism evidence="5 6">
    <name type="scientific">Chlamydomonas eustigma</name>
    <dbReference type="NCBI Taxonomy" id="1157962"/>
    <lineage>
        <taxon>Eukaryota</taxon>
        <taxon>Viridiplantae</taxon>
        <taxon>Chlorophyta</taxon>
        <taxon>core chlorophytes</taxon>
        <taxon>Chlorophyceae</taxon>
        <taxon>CS clade</taxon>
        <taxon>Chlamydomonadales</taxon>
        <taxon>Chlamydomonadaceae</taxon>
        <taxon>Chlamydomonas</taxon>
    </lineage>
</organism>
<accession>A0A250XPU2</accession>
<evidence type="ECO:0000256" key="4">
    <source>
        <dbReference type="ARBA" id="ARBA00023002"/>
    </source>
</evidence>
<evidence type="ECO:0000256" key="2">
    <source>
        <dbReference type="ARBA" id="ARBA00022630"/>
    </source>
</evidence>
<keyword evidence="2" id="KW-0285">Flavoprotein</keyword>
<name>A0A250XPU2_9CHLO</name>
<dbReference type="PANTHER" id="PTHR42913:SF9">
    <property type="entry name" value="SLR1591 PROTEIN"/>
    <property type="match status" value="1"/>
</dbReference>
<dbReference type="STRING" id="1157962.A0A250XPU2"/>
<evidence type="ECO:0000313" key="5">
    <source>
        <dbReference type="EMBL" id="GAX85078.1"/>
    </source>
</evidence>
<dbReference type="PANTHER" id="PTHR42913">
    <property type="entry name" value="APOPTOSIS-INDUCING FACTOR 1"/>
    <property type="match status" value="1"/>
</dbReference>
<dbReference type="Proteomes" id="UP000232323">
    <property type="component" value="Unassembled WGS sequence"/>
</dbReference>
<keyword evidence="6" id="KW-1185">Reference proteome</keyword>
<keyword evidence="4" id="KW-0560">Oxidoreductase</keyword>
<dbReference type="InterPro" id="IPR036188">
    <property type="entry name" value="FAD/NAD-bd_sf"/>
</dbReference>
<evidence type="ECO:0000256" key="1">
    <source>
        <dbReference type="ARBA" id="ARBA00001974"/>
    </source>
</evidence>
<dbReference type="OrthoDB" id="409395at2759"/>
<proteinExistence type="predicted"/>
<dbReference type="EMBL" id="BEGY01000149">
    <property type="protein sequence ID" value="GAX85078.1"/>
    <property type="molecule type" value="Genomic_DNA"/>
</dbReference>
<evidence type="ECO:0000256" key="3">
    <source>
        <dbReference type="ARBA" id="ARBA00022827"/>
    </source>
</evidence>